<proteinExistence type="predicted"/>
<sequence length="124" mass="13721">MYGNGNCTLTVSYHRGVVSSPHRNYANPHRVCVTIAWPSSKFTNICGSAEGVQRQRDEVVWVSRPTLLIQRPCCILLAFFAVFALRGATIWLPIGAITHWYSAAGAAVDGEKSGFRVPIKRFLL</sequence>
<evidence type="ECO:0000313" key="2">
    <source>
        <dbReference type="EMBL" id="KAJ3658118.1"/>
    </source>
</evidence>
<evidence type="ECO:0008006" key="4">
    <source>
        <dbReference type="Google" id="ProtNLM"/>
    </source>
</evidence>
<dbReference type="EMBL" id="JALNTZ010000003">
    <property type="protein sequence ID" value="KAJ3658118.1"/>
    <property type="molecule type" value="Genomic_DNA"/>
</dbReference>
<keyword evidence="1" id="KW-0812">Transmembrane</keyword>
<keyword evidence="1" id="KW-0472">Membrane</keyword>
<protein>
    <recommendedName>
        <fullName evidence="4">Transmembrane protein</fullName>
    </recommendedName>
</protein>
<dbReference type="Proteomes" id="UP001168821">
    <property type="component" value="Unassembled WGS sequence"/>
</dbReference>
<name>A0AA38MJ93_9CUCU</name>
<feature type="transmembrane region" description="Helical" evidence="1">
    <location>
        <begin position="73"/>
        <end position="94"/>
    </location>
</feature>
<reference evidence="2" key="1">
    <citation type="journal article" date="2023" name="G3 (Bethesda)">
        <title>Whole genome assemblies of Zophobas morio and Tenebrio molitor.</title>
        <authorList>
            <person name="Kaur S."/>
            <person name="Stinson S.A."/>
            <person name="diCenzo G.C."/>
        </authorList>
    </citation>
    <scope>NUCLEOTIDE SEQUENCE</scope>
    <source>
        <strain evidence="2">QUZm001</strain>
    </source>
</reference>
<dbReference type="AlphaFoldDB" id="A0AA38MJ93"/>
<keyword evidence="3" id="KW-1185">Reference proteome</keyword>
<keyword evidence="1" id="KW-1133">Transmembrane helix</keyword>
<evidence type="ECO:0000256" key="1">
    <source>
        <dbReference type="SAM" id="Phobius"/>
    </source>
</evidence>
<accession>A0AA38MJ93</accession>
<gene>
    <name evidence="2" type="ORF">Zmor_009876</name>
</gene>
<comment type="caution">
    <text evidence="2">The sequence shown here is derived from an EMBL/GenBank/DDBJ whole genome shotgun (WGS) entry which is preliminary data.</text>
</comment>
<organism evidence="2 3">
    <name type="scientific">Zophobas morio</name>
    <dbReference type="NCBI Taxonomy" id="2755281"/>
    <lineage>
        <taxon>Eukaryota</taxon>
        <taxon>Metazoa</taxon>
        <taxon>Ecdysozoa</taxon>
        <taxon>Arthropoda</taxon>
        <taxon>Hexapoda</taxon>
        <taxon>Insecta</taxon>
        <taxon>Pterygota</taxon>
        <taxon>Neoptera</taxon>
        <taxon>Endopterygota</taxon>
        <taxon>Coleoptera</taxon>
        <taxon>Polyphaga</taxon>
        <taxon>Cucujiformia</taxon>
        <taxon>Tenebrionidae</taxon>
        <taxon>Zophobas</taxon>
    </lineage>
</organism>
<evidence type="ECO:0000313" key="3">
    <source>
        <dbReference type="Proteomes" id="UP001168821"/>
    </source>
</evidence>